<dbReference type="OrthoDB" id="6692864at2759"/>
<evidence type="ECO:0000256" key="6">
    <source>
        <dbReference type="ARBA" id="ARBA00023004"/>
    </source>
</evidence>
<reference evidence="10 11" key="1">
    <citation type="submission" date="2019-12" db="EMBL/GenBank/DDBJ databases">
        <title>Draft genome sequence of the ascomycete Xylaria multiplex DSM 110363.</title>
        <authorList>
            <person name="Buettner E."/>
            <person name="Kellner H."/>
        </authorList>
    </citation>
    <scope>NUCLEOTIDE SEQUENCE [LARGE SCALE GENOMIC DNA]</scope>
    <source>
        <strain evidence="10 11">DSM 110363</strain>
    </source>
</reference>
<comment type="cofactor">
    <cofactor evidence="1 8">
        <name>heme</name>
        <dbReference type="ChEBI" id="CHEBI:30413"/>
    </cofactor>
</comment>
<dbReference type="EMBL" id="WUBL01000010">
    <property type="protein sequence ID" value="KAF2971930.1"/>
    <property type="molecule type" value="Genomic_DNA"/>
</dbReference>
<feature type="transmembrane region" description="Helical" evidence="9">
    <location>
        <begin position="34"/>
        <end position="53"/>
    </location>
</feature>
<dbReference type="Pfam" id="PF20174">
    <property type="entry name" value="DUF6540"/>
    <property type="match status" value="1"/>
</dbReference>
<dbReference type="InterPro" id="IPR002401">
    <property type="entry name" value="Cyt_P450_E_grp-I"/>
</dbReference>
<evidence type="ECO:0000313" key="11">
    <source>
        <dbReference type="Proteomes" id="UP000481858"/>
    </source>
</evidence>
<dbReference type="GO" id="GO:0005506">
    <property type="term" value="F:iron ion binding"/>
    <property type="evidence" value="ECO:0007669"/>
    <property type="project" value="InterPro"/>
</dbReference>
<dbReference type="InterPro" id="IPR036396">
    <property type="entry name" value="Cyt_P450_sf"/>
</dbReference>
<name>A0A7C8MUN1_9PEZI</name>
<dbReference type="InterPro" id="IPR050121">
    <property type="entry name" value="Cytochrome_P450_monoxygenase"/>
</dbReference>
<dbReference type="PRINTS" id="PR00463">
    <property type="entry name" value="EP450I"/>
</dbReference>
<evidence type="ECO:0000256" key="3">
    <source>
        <dbReference type="ARBA" id="ARBA00022617"/>
    </source>
</evidence>
<evidence type="ECO:0000256" key="5">
    <source>
        <dbReference type="ARBA" id="ARBA00023002"/>
    </source>
</evidence>
<sequence length="677" mass="76365">MNGEASIHLSLGAALLGVLSHLTIFIRGEWHMRVPALIAGYSFLTVALFYAEYCRINDLNSAIKVTWYAVSSYIVSLFISIIVYRKYFHRLRHFPGPPLAAITKFWHVQKGLDGKNHLLIEELYKHYGPIIRTGPEELTIIDATIPQIIDGPKGQFTKATFYDIFLPELTITSARNVDDHDARRRIWERGFSPKALAVYEERIVHYAELLANQIESLVYEGDSTCSPKSTIINVTNWMSWFAFDVMGEFAFSRSFHMLQDKQWHSKIRLLVDGLGAVGVVSPAPWLAQLGMSVRPRLRLAKDWFSLLQWCRECINERLQMEGDRPDVSHWLIDSYTRNGSQEAERAWLNGDAATVIVAGSGTVSVVLTFAFYHLARDPSQQDKLIREIRDVDIYDRVQLQSCTHLTAFINETLRLYPPVPTGGNRMVPPAGVTINGKYIPGGVTIVAPKYSIHRLESSYERADRFIPERWTTQQDMVKDNRGFAPFSLGRFGCIGKSLAMIEMRFVIALLLRKFKIEFQGNDKGEALFADLKDQFTFAPAHSSPLIGHSGFRVKRIHAEGDAVTGFRLSFNRNYDLTAESRRYETLVVTKVRADLLIDTPGDEMNSVDAEPQDAVEKIAAKVPTPGPSLVSSTASVQRMRVEIRNCQTWLLEVVAALHKEGIVDSNAIEVIKTAPTN</sequence>
<evidence type="ECO:0000256" key="9">
    <source>
        <dbReference type="SAM" id="Phobius"/>
    </source>
</evidence>
<evidence type="ECO:0000256" key="8">
    <source>
        <dbReference type="PIRSR" id="PIRSR602401-1"/>
    </source>
</evidence>
<dbReference type="Pfam" id="PF00067">
    <property type="entry name" value="p450"/>
    <property type="match status" value="1"/>
</dbReference>
<organism evidence="10 11">
    <name type="scientific">Xylaria multiplex</name>
    <dbReference type="NCBI Taxonomy" id="323545"/>
    <lineage>
        <taxon>Eukaryota</taxon>
        <taxon>Fungi</taxon>
        <taxon>Dikarya</taxon>
        <taxon>Ascomycota</taxon>
        <taxon>Pezizomycotina</taxon>
        <taxon>Sordariomycetes</taxon>
        <taxon>Xylariomycetidae</taxon>
        <taxon>Xylariales</taxon>
        <taxon>Xylariaceae</taxon>
        <taxon>Xylaria</taxon>
    </lineage>
</organism>
<keyword evidence="9" id="KW-1133">Transmembrane helix</keyword>
<keyword evidence="5" id="KW-0560">Oxidoreductase</keyword>
<keyword evidence="9" id="KW-0812">Transmembrane</keyword>
<comment type="caution">
    <text evidence="10">The sequence shown here is derived from an EMBL/GenBank/DDBJ whole genome shotgun (WGS) entry which is preliminary data.</text>
</comment>
<comment type="similarity">
    <text evidence="2">Belongs to the cytochrome P450 family.</text>
</comment>
<proteinExistence type="inferred from homology"/>
<gene>
    <name evidence="10" type="ORF">GQX73_g1647</name>
</gene>
<feature type="transmembrane region" description="Helical" evidence="9">
    <location>
        <begin position="65"/>
        <end position="84"/>
    </location>
</feature>
<evidence type="ECO:0000256" key="7">
    <source>
        <dbReference type="ARBA" id="ARBA00023033"/>
    </source>
</evidence>
<dbReference type="InParanoid" id="A0A7C8MUN1"/>
<dbReference type="InterPro" id="IPR046670">
    <property type="entry name" value="DUF6540"/>
</dbReference>
<keyword evidence="7" id="KW-0503">Monooxygenase</keyword>
<dbReference type="SUPFAM" id="SSF48264">
    <property type="entry name" value="Cytochrome P450"/>
    <property type="match status" value="1"/>
</dbReference>
<keyword evidence="4 8" id="KW-0479">Metal-binding</keyword>
<evidence type="ECO:0000256" key="4">
    <source>
        <dbReference type="ARBA" id="ARBA00022723"/>
    </source>
</evidence>
<evidence type="ECO:0000256" key="1">
    <source>
        <dbReference type="ARBA" id="ARBA00001971"/>
    </source>
</evidence>
<dbReference type="GO" id="GO:0016705">
    <property type="term" value="F:oxidoreductase activity, acting on paired donors, with incorporation or reduction of molecular oxygen"/>
    <property type="evidence" value="ECO:0007669"/>
    <property type="project" value="InterPro"/>
</dbReference>
<keyword evidence="3 8" id="KW-0349">Heme</keyword>
<dbReference type="PANTHER" id="PTHR24305:SF187">
    <property type="entry name" value="P450, PUTATIVE (EUROFUNG)-RELATED"/>
    <property type="match status" value="1"/>
</dbReference>
<keyword evidence="6 8" id="KW-0408">Iron</keyword>
<dbReference type="GO" id="GO:0020037">
    <property type="term" value="F:heme binding"/>
    <property type="evidence" value="ECO:0007669"/>
    <property type="project" value="InterPro"/>
</dbReference>
<feature type="binding site" description="axial binding residue" evidence="8">
    <location>
        <position position="493"/>
    </location>
    <ligand>
        <name>heme</name>
        <dbReference type="ChEBI" id="CHEBI:30413"/>
    </ligand>
    <ligandPart>
        <name>Fe</name>
        <dbReference type="ChEBI" id="CHEBI:18248"/>
    </ligandPart>
</feature>
<protein>
    <submittedName>
        <fullName evidence="10">Uncharacterized protein</fullName>
    </submittedName>
</protein>
<keyword evidence="9" id="KW-0472">Membrane</keyword>
<evidence type="ECO:0000256" key="2">
    <source>
        <dbReference type="ARBA" id="ARBA00010617"/>
    </source>
</evidence>
<accession>A0A7C8MUN1</accession>
<dbReference type="Gene3D" id="1.10.630.10">
    <property type="entry name" value="Cytochrome P450"/>
    <property type="match status" value="1"/>
</dbReference>
<dbReference type="InterPro" id="IPR001128">
    <property type="entry name" value="Cyt_P450"/>
</dbReference>
<dbReference type="PANTHER" id="PTHR24305">
    <property type="entry name" value="CYTOCHROME P450"/>
    <property type="match status" value="1"/>
</dbReference>
<dbReference type="AlphaFoldDB" id="A0A7C8MUN1"/>
<evidence type="ECO:0000313" key="10">
    <source>
        <dbReference type="EMBL" id="KAF2971930.1"/>
    </source>
</evidence>
<dbReference type="PRINTS" id="PR00385">
    <property type="entry name" value="P450"/>
</dbReference>
<dbReference type="GO" id="GO:0004497">
    <property type="term" value="F:monooxygenase activity"/>
    <property type="evidence" value="ECO:0007669"/>
    <property type="project" value="UniProtKB-KW"/>
</dbReference>
<feature type="transmembrane region" description="Helical" evidence="9">
    <location>
        <begin position="6"/>
        <end position="27"/>
    </location>
</feature>
<keyword evidence="11" id="KW-1185">Reference proteome</keyword>
<dbReference type="CDD" id="cd11061">
    <property type="entry name" value="CYP67-like"/>
    <property type="match status" value="1"/>
</dbReference>
<dbReference type="Proteomes" id="UP000481858">
    <property type="component" value="Unassembled WGS sequence"/>
</dbReference>